<dbReference type="AlphaFoldDB" id="A0AAP9WLR7"/>
<reference evidence="1" key="1">
    <citation type="submission" date="2019-09" db="EMBL/GenBank/DDBJ databases">
        <title>Comparative Genomics of Leptospira interrogans Reveals Genome Plasticity - A Common Adaptive Strategy for Survival in Various Hosts.</title>
        <authorList>
            <person name="Ramli S.R."/>
            <person name="Bunk B."/>
            <person name="Goris M."/>
            <person name="Bhuju S."/>
            <person name="Jarek M."/>
            <person name="Sproer C."/>
            <person name="Mustakim S."/>
            <person name="Strommenger B."/>
            <person name="Pessler F."/>
        </authorList>
    </citation>
    <scope>NUCLEOTIDE SEQUENCE</scope>
    <source>
        <strain evidence="1">1489</strain>
    </source>
</reference>
<dbReference type="Proteomes" id="UP000663255">
    <property type="component" value="Chromosome 1"/>
</dbReference>
<gene>
    <name evidence="1" type="ORF">Lepto1489_14835</name>
</gene>
<organism evidence="1 2">
    <name type="scientific">Leptospira interrogans serovar Bataviae</name>
    <dbReference type="NCBI Taxonomy" id="312175"/>
    <lineage>
        <taxon>Bacteria</taxon>
        <taxon>Pseudomonadati</taxon>
        <taxon>Spirochaetota</taxon>
        <taxon>Spirochaetia</taxon>
        <taxon>Leptospirales</taxon>
        <taxon>Leptospiraceae</taxon>
        <taxon>Leptospira</taxon>
    </lineage>
</organism>
<dbReference type="EMBL" id="CP043893">
    <property type="protein sequence ID" value="QOI51584.1"/>
    <property type="molecule type" value="Genomic_DNA"/>
</dbReference>
<proteinExistence type="predicted"/>
<protein>
    <submittedName>
        <fullName evidence="1">Uncharacterized protein</fullName>
    </submittedName>
</protein>
<accession>A0AAP9WLR7</accession>
<evidence type="ECO:0000313" key="1">
    <source>
        <dbReference type="EMBL" id="QOI51584.1"/>
    </source>
</evidence>
<name>A0AAP9WLR7_LEPIR</name>
<dbReference type="RefSeq" id="WP_002102605.1">
    <property type="nucleotide sequence ID" value="NZ_CP043893.1"/>
</dbReference>
<evidence type="ECO:0000313" key="2">
    <source>
        <dbReference type="Proteomes" id="UP000663255"/>
    </source>
</evidence>
<sequence>MIILYKNLNYFYQEQMTQNNPIIDRIKRRIFELAKFHNLRKGESLSVQNITSSLMKESNGPVEKGPEISATINQLIAEGLFTAKNADPAIFLTDLGYKYIEENL</sequence>